<dbReference type="PANTHER" id="PTHR42693">
    <property type="entry name" value="ARYLSULFATASE FAMILY MEMBER"/>
    <property type="match status" value="1"/>
</dbReference>
<dbReference type="SUPFAM" id="SSF48452">
    <property type="entry name" value="TPR-like"/>
    <property type="match status" value="1"/>
</dbReference>
<reference evidence="4 5" key="1">
    <citation type="submission" date="2018-06" db="EMBL/GenBank/DDBJ databases">
        <authorList>
            <consortium name="Pathogen Informatics"/>
            <person name="Doyle S."/>
        </authorList>
    </citation>
    <scope>NUCLEOTIDE SEQUENCE [LARGE SCALE GENOMIC DNA]</scope>
    <source>
        <strain evidence="4 5">NCTC10343</strain>
    </source>
</reference>
<name>A0A378XVE7_PAEPO</name>
<accession>A0A378XVE7</accession>
<dbReference type="Pfam" id="PF13414">
    <property type="entry name" value="TPR_11"/>
    <property type="match status" value="1"/>
</dbReference>
<evidence type="ECO:0000256" key="1">
    <source>
        <dbReference type="ARBA" id="ARBA00008779"/>
    </source>
</evidence>
<dbReference type="RefSeq" id="WP_256620751.1">
    <property type="nucleotide sequence ID" value="NZ_UGSC01000001.1"/>
</dbReference>
<dbReference type="SUPFAM" id="SSF53649">
    <property type="entry name" value="Alkaline phosphatase-like"/>
    <property type="match status" value="1"/>
</dbReference>
<dbReference type="InterPro" id="IPR017850">
    <property type="entry name" value="Alkaline_phosphatase_core_sf"/>
</dbReference>
<feature type="domain" description="Sulfatase N-terminal" evidence="3">
    <location>
        <begin position="300"/>
        <end position="553"/>
    </location>
</feature>
<dbReference type="InterPro" id="IPR019734">
    <property type="entry name" value="TPR_rpt"/>
</dbReference>
<dbReference type="InterPro" id="IPR050738">
    <property type="entry name" value="Sulfatase"/>
</dbReference>
<organism evidence="4 5">
    <name type="scientific">Paenibacillus polymyxa</name>
    <name type="common">Bacillus polymyxa</name>
    <dbReference type="NCBI Taxonomy" id="1406"/>
    <lineage>
        <taxon>Bacteria</taxon>
        <taxon>Bacillati</taxon>
        <taxon>Bacillota</taxon>
        <taxon>Bacilli</taxon>
        <taxon>Bacillales</taxon>
        <taxon>Paenibacillaceae</taxon>
        <taxon>Paenibacillus</taxon>
    </lineage>
</organism>
<feature type="repeat" description="TPR" evidence="2">
    <location>
        <begin position="46"/>
        <end position="79"/>
    </location>
</feature>
<dbReference type="Gene3D" id="3.40.720.10">
    <property type="entry name" value="Alkaline Phosphatase, subunit A"/>
    <property type="match status" value="1"/>
</dbReference>
<dbReference type="Gene3D" id="1.25.40.10">
    <property type="entry name" value="Tetratricopeptide repeat domain"/>
    <property type="match status" value="1"/>
</dbReference>
<protein>
    <submittedName>
        <fullName evidence="4">Arylsulfatase</fullName>
    </submittedName>
</protein>
<keyword evidence="2" id="KW-0802">TPR repeat</keyword>
<dbReference type="EMBL" id="UGSC01000001">
    <property type="protein sequence ID" value="SUA68777.1"/>
    <property type="molecule type" value="Genomic_DNA"/>
</dbReference>
<dbReference type="PROSITE" id="PS50005">
    <property type="entry name" value="TPR"/>
    <property type="match status" value="1"/>
</dbReference>
<evidence type="ECO:0000259" key="3">
    <source>
        <dbReference type="Pfam" id="PF00884"/>
    </source>
</evidence>
<comment type="similarity">
    <text evidence="1">Belongs to the sulfatase family.</text>
</comment>
<proteinExistence type="inferred from homology"/>
<dbReference type="InterPro" id="IPR000917">
    <property type="entry name" value="Sulfatase_N"/>
</dbReference>
<dbReference type="Pfam" id="PF00884">
    <property type="entry name" value="Sulfatase"/>
    <property type="match status" value="1"/>
</dbReference>
<sequence length="557" mass="65461">MRRKPIQQRIEQLNNLYHSIKVSFESNNIPLLEEYINKYNDITEDANLISIKSNYFFQIGDYEQAAKVLEEGIKLYPFNFDINLNLGIVYEMKSFFTGSFHRYVSALKYASTGEKQELAKTYITQINLVLREIYQSDQNKLLQLIEEGNRFLGEIDYRLFPLDHNKQSSIRQSQAVGTSDEYMTNLYRSYNNTDIDENTSPYHMTETLKGRIHKSEKQISLTGSQTLLPVSTLENETVLNFNLNGRNYSFSNEDLPYNQYHYLRFNEKGLLNITMNKPIFIGTPIPLQEISKKKRLIFNIFVDGLSFDFIQKHDFKSIMPNTHAFFQKGFTSTNCYATSEWTFPSVASMFTGKYTTNHGLFHPDFNYAFAENNKMMQEHFKEAEYFTAQIGGDWRVTPAHGYHKGFDRILYQNFMGGMDCKQVITESIEHLETFKERNNFMWISLADVHHVPDEIDCNLMTQAQIDISKRVRINKKGSTTVLTPYDINKHEKYILEIKRIDFYLNILYTYFDQHYQNEEILVLFHSDHGQSFLEDEPFLLHESRRKVPFMIRGGMSQ</sequence>
<dbReference type="AlphaFoldDB" id="A0A378XVE7"/>
<gene>
    <name evidence="4" type="ORF">NCTC10343_01873</name>
</gene>
<evidence type="ECO:0000313" key="5">
    <source>
        <dbReference type="Proteomes" id="UP000254400"/>
    </source>
</evidence>
<dbReference type="GO" id="GO:0004065">
    <property type="term" value="F:arylsulfatase activity"/>
    <property type="evidence" value="ECO:0007669"/>
    <property type="project" value="TreeGrafter"/>
</dbReference>
<evidence type="ECO:0000256" key="2">
    <source>
        <dbReference type="PROSITE-ProRule" id="PRU00339"/>
    </source>
</evidence>
<dbReference type="PANTHER" id="PTHR42693:SF33">
    <property type="entry name" value="ARYLSULFATASE"/>
    <property type="match status" value="1"/>
</dbReference>
<evidence type="ECO:0000313" key="4">
    <source>
        <dbReference type="EMBL" id="SUA68777.1"/>
    </source>
</evidence>
<dbReference type="InterPro" id="IPR011990">
    <property type="entry name" value="TPR-like_helical_dom_sf"/>
</dbReference>
<dbReference type="Proteomes" id="UP000254400">
    <property type="component" value="Unassembled WGS sequence"/>
</dbReference>